<reference evidence="2" key="1">
    <citation type="journal article" date="2020" name="bioRxiv">
        <title>Whole genome comparisons of ergot fungi reveals the divergence and evolution of species within the genus Claviceps are the result of varying mechanisms driving genome evolution and host range expansion.</title>
        <authorList>
            <person name="Wyka S.A."/>
            <person name="Mondo S.J."/>
            <person name="Liu M."/>
            <person name="Dettman J."/>
            <person name="Nalam V."/>
            <person name="Broders K.D."/>
        </authorList>
    </citation>
    <scope>NUCLEOTIDE SEQUENCE</scope>
    <source>
        <strain evidence="2">CCC 489</strain>
    </source>
</reference>
<comment type="caution">
    <text evidence="2">The sequence shown here is derived from an EMBL/GenBank/DDBJ whole genome shotgun (WGS) entry which is preliminary data.</text>
</comment>
<proteinExistence type="predicted"/>
<feature type="compositionally biased region" description="Basic and acidic residues" evidence="1">
    <location>
        <begin position="22"/>
        <end position="32"/>
    </location>
</feature>
<protein>
    <submittedName>
        <fullName evidence="2">Uncharacterized protein</fullName>
    </submittedName>
</protein>
<dbReference type="AlphaFoldDB" id="A0A8K0JBR5"/>
<accession>A0A8K0JBR5</accession>
<sequence length="126" mass="13629">MIKTAIHDIHVTYGTESGGIDRQVEQPNDFRHRTASRKPGSGKWSAHGAWTRCILSSSAADTVGQNLGNNDQPLREPKERQLAQSLLNVEVVFPPVPIKPPPRPENLNLAVSGTALGRSSTIKSVA</sequence>
<gene>
    <name evidence="2" type="ORF">E4U42_005480</name>
</gene>
<dbReference type="Proteomes" id="UP000811619">
    <property type="component" value="Unassembled WGS sequence"/>
</dbReference>
<dbReference type="EMBL" id="SRPY01000052">
    <property type="protein sequence ID" value="KAG5929556.1"/>
    <property type="molecule type" value="Genomic_DNA"/>
</dbReference>
<evidence type="ECO:0000313" key="2">
    <source>
        <dbReference type="EMBL" id="KAG5929556.1"/>
    </source>
</evidence>
<feature type="region of interest" description="Disordered" evidence="1">
    <location>
        <begin position="19"/>
        <end position="46"/>
    </location>
</feature>
<keyword evidence="3" id="KW-1185">Reference proteome</keyword>
<evidence type="ECO:0000256" key="1">
    <source>
        <dbReference type="SAM" id="MobiDB-lite"/>
    </source>
</evidence>
<organism evidence="2 3">
    <name type="scientific">Claviceps africana</name>
    <dbReference type="NCBI Taxonomy" id="83212"/>
    <lineage>
        <taxon>Eukaryota</taxon>
        <taxon>Fungi</taxon>
        <taxon>Dikarya</taxon>
        <taxon>Ascomycota</taxon>
        <taxon>Pezizomycotina</taxon>
        <taxon>Sordariomycetes</taxon>
        <taxon>Hypocreomycetidae</taxon>
        <taxon>Hypocreales</taxon>
        <taxon>Clavicipitaceae</taxon>
        <taxon>Claviceps</taxon>
    </lineage>
</organism>
<evidence type="ECO:0000313" key="3">
    <source>
        <dbReference type="Proteomes" id="UP000811619"/>
    </source>
</evidence>
<name>A0A8K0JBR5_9HYPO</name>